<dbReference type="KEGG" id="llh:I41_37480"/>
<protein>
    <submittedName>
        <fullName evidence="3">Transposase IS66 family protein</fullName>
    </submittedName>
</protein>
<evidence type="ECO:0000259" key="1">
    <source>
        <dbReference type="Pfam" id="PF03050"/>
    </source>
</evidence>
<organism evidence="3 4">
    <name type="scientific">Lacipirellula limnantheis</name>
    <dbReference type="NCBI Taxonomy" id="2528024"/>
    <lineage>
        <taxon>Bacteria</taxon>
        <taxon>Pseudomonadati</taxon>
        <taxon>Planctomycetota</taxon>
        <taxon>Planctomycetia</taxon>
        <taxon>Pirellulales</taxon>
        <taxon>Lacipirellulaceae</taxon>
        <taxon>Lacipirellula</taxon>
    </lineage>
</organism>
<dbReference type="InterPro" id="IPR052344">
    <property type="entry name" value="Transposase-related"/>
</dbReference>
<gene>
    <name evidence="3" type="ORF">I41_37480</name>
</gene>
<dbReference type="InterPro" id="IPR039552">
    <property type="entry name" value="IS66_C"/>
</dbReference>
<keyword evidence="4" id="KW-1185">Reference proteome</keyword>
<dbReference type="Pfam" id="PF13817">
    <property type="entry name" value="DDE_Tnp_IS66_C"/>
    <property type="match status" value="1"/>
</dbReference>
<dbReference type="PANTHER" id="PTHR33678">
    <property type="entry name" value="BLL1576 PROTEIN"/>
    <property type="match status" value="1"/>
</dbReference>
<dbReference type="OrthoDB" id="288185at2"/>
<dbReference type="EMBL" id="CP036339">
    <property type="protein sequence ID" value="QDT74551.1"/>
    <property type="molecule type" value="Genomic_DNA"/>
</dbReference>
<proteinExistence type="predicted"/>
<sequence length="152" mass="17210">MAWHGQRLELRQLYSLPLLGEFRHWLQATEQNVLPKSPVGQALQYVLPRWDELVCYCENGALSIDNNLSERSVRPVAIGRKHYLFMGSDNGGMAAAVLYKIMASAKANQVEPFAYVRDLLIQLSRHSPPAVAALLPNTWLAAHPESRRCWSR</sequence>
<dbReference type="PANTHER" id="PTHR33678:SF1">
    <property type="entry name" value="BLL1576 PROTEIN"/>
    <property type="match status" value="1"/>
</dbReference>
<feature type="domain" description="Transposase IS66 C-terminal" evidence="2">
    <location>
        <begin position="102"/>
        <end position="136"/>
    </location>
</feature>
<accession>A0A517U1P7</accession>
<feature type="domain" description="Transposase IS66 central" evidence="1">
    <location>
        <begin position="6"/>
        <end position="93"/>
    </location>
</feature>
<name>A0A517U1P7_9BACT</name>
<dbReference type="Proteomes" id="UP000317909">
    <property type="component" value="Chromosome"/>
</dbReference>
<evidence type="ECO:0000313" key="4">
    <source>
        <dbReference type="Proteomes" id="UP000317909"/>
    </source>
</evidence>
<dbReference type="InterPro" id="IPR004291">
    <property type="entry name" value="Transposase_IS66_central"/>
</dbReference>
<evidence type="ECO:0000259" key="2">
    <source>
        <dbReference type="Pfam" id="PF13817"/>
    </source>
</evidence>
<reference evidence="3 4" key="1">
    <citation type="submission" date="2019-02" db="EMBL/GenBank/DDBJ databases">
        <title>Deep-cultivation of Planctomycetes and their phenomic and genomic characterization uncovers novel biology.</title>
        <authorList>
            <person name="Wiegand S."/>
            <person name="Jogler M."/>
            <person name="Boedeker C."/>
            <person name="Pinto D."/>
            <person name="Vollmers J."/>
            <person name="Rivas-Marin E."/>
            <person name="Kohn T."/>
            <person name="Peeters S.H."/>
            <person name="Heuer A."/>
            <person name="Rast P."/>
            <person name="Oberbeckmann S."/>
            <person name="Bunk B."/>
            <person name="Jeske O."/>
            <person name="Meyerdierks A."/>
            <person name="Storesund J.E."/>
            <person name="Kallscheuer N."/>
            <person name="Luecker S."/>
            <person name="Lage O.M."/>
            <person name="Pohl T."/>
            <person name="Merkel B.J."/>
            <person name="Hornburger P."/>
            <person name="Mueller R.-W."/>
            <person name="Bruemmer F."/>
            <person name="Labrenz M."/>
            <person name="Spormann A.M."/>
            <person name="Op den Camp H."/>
            <person name="Overmann J."/>
            <person name="Amann R."/>
            <person name="Jetten M.S.M."/>
            <person name="Mascher T."/>
            <person name="Medema M.H."/>
            <person name="Devos D.P."/>
            <person name="Kaster A.-K."/>
            <person name="Ovreas L."/>
            <person name="Rohde M."/>
            <person name="Galperin M.Y."/>
            <person name="Jogler C."/>
        </authorList>
    </citation>
    <scope>NUCLEOTIDE SEQUENCE [LARGE SCALE GENOMIC DNA]</scope>
    <source>
        <strain evidence="3 4">I41</strain>
    </source>
</reference>
<evidence type="ECO:0000313" key="3">
    <source>
        <dbReference type="EMBL" id="QDT74551.1"/>
    </source>
</evidence>
<dbReference type="RefSeq" id="WP_145434283.1">
    <property type="nucleotide sequence ID" value="NZ_CP036339.1"/>
</dbReference>
<dbReference type="Pfam" id="PF03050">
    <property type="entry name" value="DDE_Tnp_IS66"/>
    <property type="match status" value="1"/>
</dbReference>
<dbReference type="AlphaFoldDB" id="A0A517U1P7"/>